<protein>
    <submittedName>
        <fullName evidence="1">Uncharacterized protein</fullName>
    </submittedName>
</protein>
<sequence length="86" mass="9833">MLDGLNHGLCGHLDDVVLLPGPNVLTRLYSRLQTRRLVDQQLQIGVGLRQLSVKVHRAWDNTGLTTLNLNNFLDIKMGCQKKNIWW</sequence>
<dbReference type="AlphaFoldDB" id="A0A9D4HU12"/>
<proteinExistence type="predicted"/>
<gene>
    <name evidence="1" type="ORF">DPMN_056995</name>
</gene>
<organism evidence="1 2">
    <name type="scientific">Dreissena polymorpha</name>
    <name type="common">Zebra mussel</name>
    <name type="synonym">Mytilus polymorpha</name>
    <dbReference type="NCBI Taxonomy" id="45954"/>
    <lineage>
        <taxon>Eukaryota</taxon>
        <taxon>Metazoa</taxon>
        <taxon>Spiralia</taxon>
        <taxon>Lophotrochozoa</taxon>
        <taxon>Mollusca</taxon>
        <taxon>Bivalvia</taxon>
        <taxon>Autobranchia</taxon>
        <taxon>Heteroconchia</taxon>
        <taxon>Euheterodonta</taxon>
        <taxon>Imparidentia</taxon>
        <taxon>Neoheterodontei</taxon>
        <taxon>Myida</taxon>
        <taxon>Dreissenoidea</taxon>
        <taxon>Dreissenidae</taxon>
        <taxon>Dreissena</taxon>
    </lineage>
</organism>
<keyword evidence="2" id="KW-1185">Reference proteome</keyword>
<dbReference type="EMBL" id="JAIWYP010000012">
    <property type="protein sequence ID" value="KAH3730991.1"/>
    <property type="molecule type" value="Genomic_DNA"/>
</dbReference>
<accession>A0A9D4HU12</accession>
<comment type="caution">
    <text evidence="1">The sequence shown here is derived from an EMBL/GenBank/DDBJ whole genome shotgun (WGS) entry which is preliminary data.</text>
</comment>
<evidence type="ECO:0000313" key="2">
    <source>
        <dbReference type="Proteomes" id="UP000828390"/>
    </source>
</evidence>
<name>A0A9D4HU12_DREPO</name>
<evidence type="ECO:0000313" key="1">
    <source>
        <dbReference type="EMBL" id="KAH3730991.1"/>
    </source>
</evidence>
<reference evidence="1" key="2">
    <citation type="submission" date="2020-11" db="EMBL/GenBank/DDBJ databases">
        <authorList>
            <person name="McCartney M.A."/>
            <person name="Auch B."/>
            <person name="Kono T."/>
            <person name="Mallez S."/>
            <person name="Becker A."/>
            <person name="Gohl D.M."/>
            <person name="Silverstein K.A.T."/>
            <person name="Koren S."/>
            <person name="Bechman K.B."/>
            <person name="Herman A."/>
            <person name="Abrahante J.E."/>
            <person name="Garbe J."/>
        </authorList>
    </citation>
    <scope>NUCLEOTIDE SEQUENCE</scope>
    <source>
        <strain evidence="1">Duluth1</strain>
        <tissue evidence="1">Whole animal</tissue>
    </source>
</reference>
<dbReference type="Proteomes" id="UP000828390">
    <property type="component" value="Unassembled WGS sequence"/>
</dbReference>
<reference evidence="1" key="1">
    <citation type="journal article" date="2019" name="bioRxiv">
        <title>The Genome of the Zebra Mussel, Dreissena polymorpha: A Resource for Invasive Species Research.</title>
        <authorList>
            <person name="McCartney M.A."/>
            <person name="Auch B."/>
            <person name="Kono T."/>
            <person name="Mallez S."/>
            <person name="Zhang Y."/>
            <person name="Obille A."/>
            <person name="Becker A."/>
            <person name="Abrahante J.E."/>
            <person name="Garbe J."/>
            <person name="Badalamenti J.P."/>
            <person name="Herman A."/>
            <person name="Mangelson H."/>
            <person name="Liachko I."/>
            <person name="Sullivan S."/>
            <person name="Sone E.D."/>
            <person name="Koren S."/>
            <person name="Silverstein K.A.T."/>
            <person name="Beckman K.B."/>
            <person name="Gohl D.M."/>
        </authorList>
    </citation>
    <scope>NUCLEOTIDE SEQUENCE</scope>
    <source>
        <strain evidence="1">Duluth1</strain>
        <tissue evidence="1">Whole animal</tissue>
    </source>
</reference>